<evidence type="ECO:0000256" key="5">
    <source>
        <dbReference type="ARBA" id="ARBA00022519"/>
    </source>
</evidence>
<dbReference type="InterPro" id="IPR017850">
    <property type="entry name" value="Alkaline_phosphatase_core_sf"/>
</dbReference>
<dbReference type="PANTHER" id="PTHR43751:SF3">
    <property type="entry name" value="SULFATASE N-TERMINAL DOMAIN-CONTAINING PROTEIN"/>
    <property type="match status" value="1"/>
</dbReference>
<dbReference type="Gene3D" id="3.40.720.10">
    <property type="entry name" value="Alkaline Phosphatase, subunit A"/>
    <property type="match status" value="1"/>
</dbReference>
<protein>
    <recommendedName>
        <fullName evidence="3">Inner membrane protein YejM</fullName>
    </recommendedName>
</protein>
<organism evidence="12">
    <name type="scientific">Yersinia ruckeri</name>
    <dbReference type="NCBI Taxonomy" id="29486"/>
    <lineage>
        <taxon>Bacteria</taxon>
        <taxon>Pseudomonadati</taxon>
        <taxon>Pseudomonadota</taxon>
        <taxon>Gammaproteobacteria</taxon>
        <taxon>Enterobacterales</taxon>
        <taxon>Yersiniaceae</taxon>
        <taxon>Yersinia</taxon>
    </lineage>
</organism>
<evidence type="ECO:0000256" key="1">
    <source>
        <dbReference type="ARBA" id="ARBA00004429"/>
    </source>
</evidence>
<dbReference type="InterPro" id="IPR052701">
    <property type="entry name" value="GAG_Ulvan_Degrading_Sulfatases"/>
</dbReference>
<feature type="transmembrane region" description="Helical" evidence="9">
    <location>
        <begin position="21"/>
        <end position="39"/>
    </location>
</feature>
<keyword evidence="12" id="KW-0378">Hydrolase</keyword>
<feature type="domain" description="Sulfatase N-terminal" evidence="10">
    <location>
        <begin position="275"/>
        <end position="512"/>
    </location>
</feature>
<dbReference type="Pfam" id="PF11893">
    <property type="entry name" value="DUF3413"/>
    <property type="match status" value="1"/>
</dbReference>
<dbReference type="NCBIfam" id="NF038282">
    <property type="entry name" value="LapC_YejM_PbgA"/>
    <property type="match status" value="1"/>
</dbReference>
<dbReference type="SUPFAM" id="SSF53649">
    <property type="entry name" value="Alkaline phosphatase-like"/>
    <property type="match status" value="1"/>
</dbReference>
<dbReference type="GO" id="GO:0016787">
    <property type="term" value="F:hydrolase activity"/>
    <property type="evidence" value="ECO:0007669"/>
    <property type="project" value="UniProtKB-KW"/>
</dbReference>
<sequence>MVTNRQRYREKVSQMISWGHWFALFNILFSLVLGSRYLFVSDWPTSLVGRIYALVSWLGHFSFIVFAVYLLVIFPLTFVVMSQRLLRFLSAAVATTGLTLLLVDTEVFTRFHLHLNPVVWELVINPDQSELARDWQLIFVSVPIIFLVEMLFGTWSWQKLRSLNRQRFVKPVVAVFISAFFASHLIYIWADANFYRPITMQRANLPLSYPMTARKFLEKHGLLDQQEYQRRIIEQGNPEAVTVEYPLNSITFSDKGSGYNLLLIVVDGIRLESLQQDMPALSDFAQYNIQFNHHYSSGNRKETGLFGLFYGISPTYLDSILAAREPSTFINALGTQGYQFGLFSSDGFKSALYRQALLSDFSLPAPARQSDSATTAQWQQWLNSLPNPNPWFSYVNLIGSQESQDPAEVSTPAVPNDFIRHYQAGAKNVDQQIATIIDTLKQKDLLDKTVVVITASHGVEFDDSHQGLWGAGSSFNRYQLQVPLIIHWPGTPAQKVNKLTNHEDVMTTLMQRLLHVRTAPEDYSQGEDLFAAQRNHNWLATGENGVLVITTPTQTIVLDNSGNYRTFDQQGIEVKDEKPQLALLLQVLTDVKRFIAN</sequence>
<feature type="transmembrane region" description="Helical" evidence="9">
    <location>
        <begin position="85"/>
        <end position="103"/>
    </location>
</feature>
<reference evidence="12" key="1">
    <citation type="journal article" date="2015" name="Genome Announc.">
        <title>Complete Genome Sequence of Yersinia ruckeri Strain CSF007-82, Etiologic Agent of Red Mouth Disease in Salmonid Fish.</title>
        <authorList>
            <person name="Nelson M.C."/>
            <person name="LaPatra S.E."/>
            <person name="Welch T.J."/>
            <person name="Graf J."/>
        </authorList>
    </citation>
    <scope>NUCLEOTIDE SEQUENCE</scope>
    <source>
        <strain evidence="12">CSF007-82</strain>
    </source>
</reference>
<dbReference type="Pfam" id="PF00884">
    <property type="entry name" value="Sulfatase"/>
    <property type="match status" value="1"/>
</dbReference>
<evidence type="ECO:0000256" key="9">
    <source>
        <dbReference type="SAM" id="Phobius"/>
    </source>
</evidence>
<reference evidence="13 14" key="2">
    <citation type="submission" date="2018-06" db="EMBL/GenBank/DDBJ databases">
        <authorList>
            <consortium name="Pathogen Informatics"/>
            <person name="Doyle S."/>
        </authorList>
    </citation>
    <scope>NUCLEOTIDE SEQUENCE [LARGE SCALE GENOMIC DNA]</scope>
    <source>
        <strain evidence="13 14">NCTC10476</strain>
    </source>
</reference>
<dbReference type="PIRSF" id="PIRSF004950">
    <property type="entry name" value="Mmb_sulf_HI0842"/>
    <property type="match status" value="1"/>
</dbReference>
<dbReference type="PANTHER" id="PTHR43751">
    <property type="entry name" value="SULFATASE"/>
    <property type="match status" value="1"/>
</dbReference>
<comment type="similarity">
    <text evidence="2">To H.influenzae HI_0842.</text>
</comment>
<keyword evidence="6 9" id="KW-0812">Transmembrane</keyword>
<comment type="subcellular location">
    <subcellularLocation>
        <location evidence="1">Cell inner membrane</location>
        <topology evidence="1">Multi-pass membrane protein</topology>
    </subcellularLocation>
</comment>
<feature type="transmembrane region" description="Helical" evidence="9">
    <location>
        <begin position="168"/>
        <end position="190"/>
    </location>
</feature>
<dbReference type="EMBL" id="LN681231">
    <property type="protein sequence ID" value="CEK28135.1"/>
    <property type="molecule type" value="Genomic_DNA"/>
</dbReference>
<evidence type="ECO:0000256" key="2">
    <source>
        <dbReference type="ARBA" id="ARBA00009434"/>
    </source>
</evidence>
<dbReference type="PATRIC" id="fig|29486.44.peg.2595"/>
<dbReference type="AlphaFoldDB" id="A0A085U4R8"/>
<dbReference type="RefSeq" id="WP_004720955.1">
    <property type="nucleotide sequence ID" value="NZ_CABIHT010000008.1"/>
</dbReference>
<dbReference type="InterPro" id="IPR000917">
    <property type="entry name" value="Sulfatase_N"/>
</dbReference>
<dbReference type="OrthoDB" id="236686at2"/>
<dbReference type="InterPro" id="IPR012159">
    <property type="entry name" value="YejM-like"/>
</dbReference>
<name>A0A085U4R8_YERRU</name>
<keyword evidence="14" id="KW-1185">Reference proteome</keyword>
<evidence type="ECO:0000256" key="7">
    <source>
        <dbReference type="ARBA" id="ARBA00022989"/>
    </source>
</evidence>
<feature type="transmembrane region" description="Helical" evidence="9">
    <location>
        <begin position="51"/>
        <end position="73"/>
    </location>
</feature>
<feature type="domain" description="Inner membrane protein YejM N-terminal" evidence="11">
    <location>
        <begin position="6"/>
        <end position="252"/>
    </location>
</feature>
<dbReference type="InterPro" id="IPR047997">
    <property type="entry name" value="YejM_enterobact"/>
</dbReference>
<dbReference type="eggNOG" id="COG3083">
    <property type="taxonomic scope" value="Bacteria"/>
</dbReference>
<keyword evidence="7 9" id="KW-1133">Transmembrane helix</keyword>
<accession>A0A085U4R8</accession>
<proteinExistence type="predicted"/>
<evidence type="ECO:0000313" key="12">
    <source>
        <dbReference type="EMBL" id="CEK28135.1"/>
    </source>
</evidence>
<evidence type="ECO:0000313" key="13">
    <source>
        <dbReference type="EMBL" id="SUQ37339.1"/>
    </source>
</evidence>
<keyword evidence="4" id="KW-1003">Cell membrane</keyword>
<feature type="transmembrane region" description="Helical" evidence="9">
    <location>
        <begin position="135"/>
        <end position="156"/>
    </location>
</feature>
<dbReference type="EMBL" id="UHJG01000002">
    <property type="protein sequence ID" value="SUQ37339.1"/>
    <property type="molecule type" value="Genomic_DNA"/>
</dbReference>
<evidence type="ECO:0000313" key="14">
    <source>
        <dbReference type="Proteomes" id="UP000255169"/>
    </source>
</evidence>
<evidence type="ECO:0000256" key="6">
    <source>
        <dbReference type="ARBA" id="ARBA00022692"/>
    </source>
</evidence>
<evidence type="ECO:0000256" key="8">
    <source>
        <dbReference type="ARBA" id="ARBA00023136"/>
    </source>
</evidence>
<evidence type="ECO:0000259" key="11">
    <source>
        <dbReference type="Pfam" id="PF11893"/>
    </source>
</evidence>
<keyword evidence="5" id="KW-0997">Cell inner membrane</keyword>
<evidence type="ECO:0000259" key="10">
    <source>
        <dbReference type="Pfam" id="PF00884"/>
    </source>
</evidence>
<evidence type="ECO:0000256" key="4">
    <source>
        <dbReference type="ARBA" id="ARBA00022475"/>
    </source>
</evidence>
<dbReference type="GeneID" id="66880054"/>
<evidence type="ECO:0000256" key="3">
    <source>
        <dbReference type="ARBA" id="ARBA00020918"/>
    </source>
</evidence>
<keyword evidence="8 9" id="KW-0472">Membrane</keyword>
<gene>
    <name evidence="13" type="primary">yejM</name>
    <name evidence="12" type="ORF">CSF007_11965</name>
    <name evidence="13" type="ORF">NCTC10476_03462</name>
</gene>
<dbReference type="STRING" id="29486.UGYR_04280"/>
<dbReference type="GO" id="GO:0005886">
    <property type="term" value="C:plasma membrane"/>
    <property type="evidence" value="ECO:0007669"/>
    <property type="project" value="UniProtKB-SubCell"/>
</dbReference>
<dbReference type="Proteomes" id="UP000255169">
    <property type="component" value="Unassembled WGS sequence"/>
</dbReference>
<dbReference type="InterPro" id="IPR024588">
    <property type="entry name" value="YejM_N"/>
</dbReference>